<keyword evidence="1 4" id="KW-0732">Signal</keyword>
<dbReference type="Pfam" id="PF06585">
    <property type="entry name" value="JHBP"/>
    <property type="match status" value="1"/>
</dbReference>
<dbReference type="InterPro" id="IPR038606">
    <property type="entry name" value="To_sf"/>
</dbReference>
<evidence type="ECO:0000256" key="1">
    <source>
        <dbReference type="ARBA" id="ARBA00022729"/>
    </source>
</evidence>
<evidence type="ECO:0000256" key="3">
    <source>
        <dbReference type="ARBA" id="ARBA00060902"/>
    </source>
</evidence>
<feature type="signal peptide" evidence="4">
    <location>
        <begin position="1"/>
        <end position="24"/>
    </location>
</feature>
<organism evidence="5 6">
    <name type="scientific">Henosepilachna vigintioctopunctata</name>
    <dbReference type="NCBI Taxonomy" id="420089"/>
    <lineage>
        <taxon>Eukaryota</taxon>
        <taxon>Metazoa</taxon>
        <taxon>Ecdysozoa</taxon>
        <taxon>Arthropoda</taxon>
        <taxon>Hexapoda</taxon>
        <taxon>Insecta</taxon>
        <taxon>Pterygota</taxon>
        <taxon>Neoptera</taxon>
        <taxon>Endopterygota</taxon>
        <taxon>Coleoptera</taxon>
        <taxon>Polyphaga</taxon>
        <taxon>Cucujiformia</taxon>
        <taxon>Coccinelloidea</taxon>
        <taxon>Coccinellidae</taxon>
        <taxon>Epilachninae</taxon>
        <taxon>Epilachnini</taxon>
        <taxon>Henosepilachna</taxon>
    </lineage>
</organism>
<dbReference type="EMBL" id="JARQZJ010000138">
    <property type="protein sequence ID" value="KAK9892733.1"/>
    <property type="molecule type" value="Genomic_DNA"/>
</dbReference>
<feature type="chain" id="PRO_5043396650" description="Protein takeout" evidence="4">
    <location>
        <begin position="25"/>
        <end position="252"/>
    </location>
</feature>
<comment type="similarity">
    <text evidence="3">Belongs to the TO family.</text>
</comment>
<evidence type="ECO:0000256" key="4">
    <source>
        <dbReference type="SAM" id="SignalP"/>
    </source>
</evidence>
<evidence type="ECO:0000313" key="5">
    <source>
        <dbReference type="EMBL" id="KAK9892733.1"/>
    </source>
</evidence>
<proteinExistence type="inferred from homology"/>
<dbReference type="AlphaFoldDB" id="A0AAW1VBZ8"/>
<dbReference type="SMART" id="SM00700">
    <property type="entry name" value="JHBP"/>
    <property type="match status" value="1"/>
</dbReference>
<comment type="caution">
    <text evidence="5">The sequence shown here is derived from an EMBL/GenBank/DDBJ whole genome shotgun (WGS) entry which is preliminary data.</text>
</comment>
<reference evidence="5 6" key="1">
    <citation type="submission" date="2023-03" db="EMBL/GenBank/DDBJ databases">
        <title>Genome insight into feeding habits of ladybird beetles.</title>
        <authorList>
            <person name="Li H.-S."/>
            <person name="Huang Y.-H."/>
            <person name="Pang H."/>
        </authorList>
    </citation>
    <scope>NUCLEOTIDE SEQUENCE [LARGE SCALE GENOMIC DNA]</scope>
    <source>
        <strain evidence="5">SYSU_2023b</strain>
        <tissue evidence="5">Whole body</tissue>
    </source>
</reference>
<protein>
    <recommendedName>
        <fullName evidence="7">Protein takeout</fullName>
    </recommendedName>
</protein>
<evidence type="ECO:0000256" key="2">
    <source>
        <dbReference type="ARBA" id="ARBA00023108"/>
    </source>
</evidence>
<dbReference type="Proteomes" id="UP001431783">
    <property type="component" value="Unassembled WGS sequence"/>
</dbReference>
<evidence type="ECO:0008006" key="7">
    <source>
        <dbReference type="Google" id="ProtNLM"/>
    </source>
</evidence>
<sequence length="252" mass="28008">MTSLRKFSICVSVLIIVSVSATIAAKLPQDWIKCSLTKNEAEDCLGNAVEYAISHLKSGAPDLTIASLEPLLIPSLTIGAGTGPVNVDQRFNDIKLHGLTGSKVLTGSADLENNVMFAQSITPVLRLEANYEMNGRILLLPIQGTGLCNITLINTAINHTLHTEMIQKKKKDFLNIKEYTVTLRPEKVIFHFDNLFNGDKRLGDEINRVMNENQEEVFADVRSGYERSFGLIFQDLANRVFSRVVIKDLFLD</sequence>
<dbReference type="Gene3D" id="3.15.10.30">
    <property type="entry name" value="Haemolymph juvenile hormone binding protein"/>
    <property type="match status" value="1"/>
</dbReference>
<dbReference type="GO" id="GO:0007623">
    <property type="term" value="P:circadian rhythm"/>
    <property type="evidence" value="ECO:0007669"/>
    <property type="project" value="UniProtKB-ARBA"/>
</dbReference>
<dbReference type="FunFam" id="3.15.10.30:FF:000001">
    <property type="entry name" value="Takeout-like protein 1"/>
    <property type="match status" value="1"/>
</dbReference>
<dbReference type="PANTHER" id="PTHR11008">
    <property type="entry name" value="PROTEIN TAKEOUT-LIKE PROTEIN"/>
    <property type="match status" value="1"/>
</dbReference>
<keyword evidence="6" id="KW-1185">Reference proteome</keyword>
<accession>A0AAW1VBZ8</accession>
<gene>
    <name evidence="5" type="ORF">WA026_021924</name>
</gene>
<dbReference type="GO" id="GO:0005615">
    <property type="term" value="C:extracellular space"/>
    <property type="evidence" value="ECO:0007669"/>
    <property type="project" value="TreeGrafter"/>
</dbReference>
<name>A0AAW1VBZ8_9CUCU</name>
<keyword evidence="2" id="KW-0090">Biological rhythms</keyword>
<dbReference type="InterPro" id="IPR010562">
    <property type="entry name" value="Haemolymph_juvenile_hormone-bd"/>
</dbReference>
<evidence type="ECO:0000313" key="6">
    <source>
        <dbReference type="Proteomes" id="UP001431783"/>
    </source>
</evidence>
<dbReference type="PANTHER" id="PTHR11008:SF32">
    <property type="entry name" value="CIRCADIAN CLOCK-CONTROLLED PROTEIN DAYWAKE-RELATED"/>
    <property type="match status" value="1"/>
</dbReference>